<evidence type="ECO:0000256" key="1">
    <source>
        <dbReference type="SAM" id="MobiDB-lite"/>
    </source>
</evidence>
<proteinExistence type="predicted"/>
<dbReference type="Proteomes" id="UP000093080">
    <property type="component" value="Unassembled WGS sequence"/>
</dbReference>
<organism evidence="2 3">
    <name type="scientific">Dissulfuribacter thermophilus</name>
    <dbReference type="NCBI Taxonomy" id="1156395"/>
    <lineage>
        <taxon>Bacteria</taxon>
        <taxon>Pseudomonadati</taxon>
        <taxon>Thermodesulfobacteriota</taxon>
        <taxon>Dissulfuribacteria</taxon>
        <taxon>Dissulfuribacterales</taxon>
        <taxon>Dissulfuribacteraceae</taxon>
        <taxon>Dissulfuribacter</taxon>
    </lineage>
</organism>
<dbReference type="AlphaFoldDB" id="A0A1B9F7X7"/>
<dbReference type="STRING" id="1156395.DBT_0445"/>
<evidence type="ECO:0000313" key="3">
    <source>
        <dbReference type="Proteomes" id="UP000093080"/>
    </source>
</evidence>
<comment type="caution">
    <text evidence="2">The sequence shown here is derived from an EMBL/GenBank/DDBJ whole genome shotgun (WGS) entry which is preliminary data.</text>
</comment>
<gene>
    <name evidence="2" type="ORF">DBT_0445</name>
</gene>
<name>A0A1B9F7X7_9BACT</name>
<accession>A0A1B9F7X7</accession>
<keyword evidence="3" id="KW-1185">Reference proteome</keyword>
<protein>
    <submittedName>
        <fullName evidence="2">Uncharacterized protein</fullName>
    </submittedName>
</protein>
<sequence>MVTGDPKTRNVTNGQPDHHPWTQASPDKSMDFHSPSAASTVSLEPQGFAMPG</sequence>
<dbReference type="EMBL" id="MAGO01000002">
    <property type="protein sequence ID" value="OCC15983.1"/>
    <property type="molecule type" value="Genomic_DNA"/>
</dbReference>
<evidence type="ECO:0000313" key="2">
    <source>
        <dbReference type="EMBL" id="OCC15983.1"/>
    </source>
</evidence>
<reference evidence="2 3" key="1">
    <citation type="submission" date="2016-06" db="EMBL/GenBank/DDBJ databases">
        <title>Respiratory ammonification of nitrate coupled to the oxidation of elemental sulfur in deep-sea autotrophic thermophilic bacteria.</title>
        <authorList>
            <person name="Slobodkina G.B."/>
            <person name="Mardanov A.V."/>
            <person name="Ravin N.V."/>
            <person name="Frolova A.A."/>
            <person name="Viryasiv M.B."/>
            <person name="Chernyh N.A."/>
            <person name="Bonch-Osmolovskaya E.A."/>
            <person name="Slobodkin A.I."/>
        </authorList>
    </citation>
    <scope>NUCLEOTIDE SEQUENCE [LARGE SCALE GENOMIC DNA]</scope>
    <source>
        <strain evidence="2 3">S69</strain>
    </source>
</reference>
<feature type="region of interest" description="Disordered" evidence="1">
    <location>
        <begin position="1"/>
        <end position="52"/>
    </location>
</feature>